<accession>A0A5M9JCP6</accession>
<keyword evidence="3" id="KW-1185">Reference proteome</keyword>
<dbReference type="AlphaFoldDB" id="A0A5M9JCP6"/>
<keyword evidence="1" id="KW-0472">Membrane</keyword>
<gene>
    <name evidence="2" type="ORF">EYC84_009520</name>
</gene>
<dbReference type="EMBL" id="VICG01000013">
    <property type="protein sequence ID" value="KAA8565669.1"/>
    <property type="molecule type" value="Genomic_DNA"/>
</dbReference>
<protein>
    <submittedName>
        <fullName evidence="2">Uncharacterized protein</fullName>
    </submittedName>
</protein>
<organism evidence="2 3">
    <name type="scientific">Monilinia fructicola</name>
    <name type="common">Brown rot fungus</name>
    <name type="synonym">Ciboria fructicola</name>
    <dbReference type="NCBI Taxonomy" id="38448"/>
    <lineage>
        <taxon>Eukaryota</taxon>
        <taxon>Fungi</taxon>
        <taxon>Dikarya</taxon>
        <taxon>Ascomycota</taxon>
        <taxon>Pezizomycotina</taxon>
        <taxon>Leotiomycetes</taxon>
        <taxon>Helotiales</taxon>
        <taxon>Sclerotiniaceae</taxon>
        <taxon>Monilinia</taxon>
    </lineage>
</organism>
<dbReference type="Proteomes" id="UP000322873">
    <property type="component" value="Unassembled WGS sequence"/>
</dbReference>
<proteinExistence type="predicted"/>
<comment type="caution">
    <text evidence="2">The sequence shown here is derived from an EMBL/GenBank/DDBJ whole genome shotgun (WGS) entry which is preliminary data.</text>
</comment>
<keyword evidence="1" id="KW-0812">Transmembrane</keyword>
<evidence type="ECO:0000256" key="1">
    <source>
        <dbReference type="SAM" id="Phobius"/>
    </source>
</evidence>
<evidence type="ECO:0000313" key="3">
    <source>
        <dbReference type="Proteomes" id="UP000322873"/>
    </source>
</evidence>
<sequence length="169" mass="19751">MNLTLLLAFMANYSKKWSYLLGSIYLLPLIEHEAIILLPLLGYFFFGFTACHRSFHTAGYMVCKAQQCTDFWIIKRFLITTYISICSNRNPFASQAKVPQHNPLFKLYSFLISLFRGRWKIFFTYMKCRALRGGDWKDLAPPLDFDKDIMTHLEELVGGEWMAGEYMIS</sequence>
<reference evidence="2 3" key="1">
    <citation type="submission" date="2019-06" db="EMBL/GenBank/DDBJ databases">
        <title>Genome Sequence of the Brown Rot Fungal Pathogen Monilinia fructicola.</title>
        <authorList>
            <person name="De Miccolis Angelini R.M."/>
            <person name="Landi L."/>
            <person name="Abate D."/>
            <person name="Pollastro S."/>
            <person name="Romanazzi G."/>
            <person name="Faretra F."/>
        </authorList>
    </citation>
    <scope>NUCLEOTIDE SEQUENCE [LARGE SCALE GENOMIC DNA]</scope>
    <source>
        <strain evidence="2 3">Mfrc123</strain>
    </source>
</reference>
<name>A0A5M9JCP6_MONFR</name>
<evidence type="ECO:0000313" key="2">
    <source>
        <dbReference type="EMBL" id="KAA8565669.1"/>
    </source>
</evidence>
<feature type="transmembrane region" description="Helical" evidence="1">
    <location>
        <begin position="24"/>
        <end position="46"/>
    </location>
</feature>
<keyword evidence="1" id="KW-1133">Transmembrane helix</keyword>